<name>A0AAN7UT39_9PEZI</name>
<accession>A0AAN7UT39</accession>
<reference evidence="1 2" key="1">
    <citation type="submission" date="2023-10" db="EMBL/GenBank/DDBJ databases">
        <title>Draft genome sequence of Xylaria bambusicola isolate GMP-LS, the root and basal stem rot pathogen of sugarcane in Indonesia.</title>
        <authorList>
            <person name="Selvaraj P."/>
            <person name="Muralishankar V."/>
            <person name="Muruganantham S."/>
            <person name="Sp S."/>
            <person name="Haryani S."/>
            <person name="Lau K.J.X."/>
            <person name="Naqvi N.I."/>
        </authorList>
    </citation>
    <scope>NUCLEOTIDE SEQUENCE [LARGE SCALE GENOMIC DNA]</scope>
    <source>
        <strain evidence="1">GMP-LS</strain>
    </source>
</reference>
<dbReference type="Proteomes" id="UP001305414">
    <property type="component" value="Unassembled WGS sequence"/>
</dbReference>
<organism evidence="1 2">
    <name type="scientific">Xylaria bambusicola</name>
    <dbReference type="NCBI Taxonomy" id="326684"/>
    <lineage>
        <taxon>Eukaryota</taxon>
        <taxon>Fungi</taxon>
        <taxon>Dikarya</taxon>
        <taxon>Ascomycota</taxon>
        <taxon>Pezizomycotina</taxon>
        <taxon>Sordariomycetes</taxon>
        <taxon>Xylariomycetidae</taxon>
        <taxon>Xylariales</taxon>
        <taxon>Xylariaceae</taxon>
        <taxon>Xylaria</taxon>
    </lineage>
</organism>
<comment type="caution">
    <text evidence="1">The sequence shown here is derived from an EMBL/GenBank/DDBJ whole genome shotgun (WGS) entry which is preliminary data.</text>
</comment>
<protein>
    <submittedName>
        <fullName evidence="1">Uncharacterized protein</fullName>
    </submittedName>
</protein>
<gene>
    <name evidence="1" type="ORF">RRF57_009082</name>
</gene>
<proteinExistence type="predicted"/>
<dbReference type="AlphaFoldDB" id="A0AAN7UT39"/>
<keyword evidence="2" id="KW-1185">Reference proteome</keyword>
<sequence length="104" mass="12202">MTVVMVIDTPVPHQCQRSDKNIVAHFTRACIHNNRSPSSGSSIASRGVTGIATTWRNFTDHGFLDHFDRSNRRRRWWVSDDWRRGRRRDSEHLFPTLFNHGTRN</sequence>
<evidence type="ECO:0000313" key="1">
    <source>
        <dbReference type="EMBL" id="KAK5633369.1"/>
    </source>
</evidence>
<evidence type="ECO:0000313" key="2">
    <source>
        <dbReference type="Proteomes" id="UP001305414"/>
    </source>
</evidence>
<dbReference type="EMBL" id="JAWHQM010000031">
    <property type="protein sequence ID" value="KAK5633369.1"/>
    <property type="molecule type" value="Genomic_DNA"/>
</dbReference>